<dbReference type="GO" id="GO:0016020">
    <property type="term" value="C:membrane"/>
    <property type="evidence" value="ECO:0007669"/>
    <property type="project" value="UniProtKB-SubCell"/>
</dbReference>
<dbReference type="Gene3D" id="3.30.450.20">
    <property type="entry name" value="PAS domain"/>
    <property type="match status" value="1"/>
</dbReference>
<keyword evidence="9" id="KW-0902">Two-component regulatory system</keyword>
<dbReference type="CDD" id="cd00130">
    <property type="entry name" value="PAS"/>
    <property type="match status" value="1"/>
</dbReference>
<dbReference type="InterPro" id="IPR035965">
    <property type="entry name" value="PAS-like_dom_sf"/>
</dbReference>
<reference evidence="14" key="1">
    <citation type="submission" date="2019-11" db="EMBL/GenBank/DDBJ databases">
        <title>Microbial mats filling the niche in hypersaline microbial mats.</title>
        <authorList>
            <person name="Wong H.L."/>
            <person name="Macleod F.I."/>
            <person name="White R.A. III"/>
            <person name="Burns B.P."/>
        </authorList>
    </citation>
    <scope>NUCLEOTIDE SEQUENCE</scope>
    <source>
        <strain evidence="14">Rbin_158</strain>
    </source>
</reference>
<dbReference type="InterPro" id="IPR005467">
    <property type="entry name" value="His_kinase_dom"/>
</dbReference>
<evidence type="ECO:0000259" key="12">
    <source>
        <dbReference type="PROSITE" id="PS50109"/>
    </source>
</evidence>
<accession>A0A9D5JV39</accession>
<dbReference type="InterPro" id="IPR036890">
    <property type="entry name" value="HATPase_C_sf"/>
</dbReference>
<feature type="non-terminal residue" evidence="14">
    <location>
        <position position="377"/>
    </location>
</feature>
<dbReference type="AlphaFoldDB" id="A0A9D5JV39"/>
<dbReference type="SMART" id="SM00388">
    <property type="entry name" value="HisKA"/>
    <property type="match status" value="1"/>
</dbReference>
<feature type="domain" description="Histidine kinase" evidence="12">
    <location>
        <begin position="177"/>
        <end position="377"/>
    </location>
</feature>
<evidence type="ECO:0000313" key="14">
    <source>
        <dbReference type="EMBL" id="MBD3324725.1"/>
    </source>
</evidence>
<evidence type="ECO:0000256" key="4">
    <source>
        <dbReference type="ARBA" id="ARBA00022553"/>
    </source>
</evidence>
<dbReference type="SUPFAM" id="SSF47384">
    <property type="entry name" value="Homodimeric domain of signal transducing histidine kinase"/>
    <property type="match status" value="1"/>
</dbReference>
<feature type="coiled-coil region" evidence="11">
    <location>
        <begin position="126"/>
        <end position="173"/>
    </location>
</feature>
<dbReference type="InterPro" id="IPR003661">
    <property type="entry name" value="HisK_dim/P_dom"/>
</dbReference>
<dbReference type="GO" id="GO:0005524">
    <property type="term" value="F:ATP binding"/>
    <property type="evidence" value="ECO:0007669"/>
    <property type="project" value="UniProtKB-KW"/>
</dbReference>
<evidence type="ECO:0000256" key="3">
    <source>
        <dbReference type="ARBA" id="ARBA00012438"/>
    </source>
</evidence>
<evidence type="ECO:0000256" key="1">
    <source>
        <dbReference type="ARBA" id="ARBA00000085"/>
    </source>
</evidence>
<dbReference type="EMBL" id="WJJP01000286">
    <property type="protein sequence ID" value="MBD3324725.1"/>
    <property type="molecule type" value="Genomic_DNA"/>
</dbReference>
<dbReference type="FunFam" id="1.10.287.130:FF:000038">
    <property type="entry name" value="Sensory transduction histidine kinase"/>
    <property type="match status" value="1"/>
</dbReference>
<keyword evidence="6" id="KW-0547">Nucleotide-binding</keyword>
<sequence length="377" mass="42384">MNYFDPIAAQFALLDHMPIGALVLQPDFTVMFWNSRLEDWTGIPRAEIVGHSIGAYFPHLTTPRYAIRIQDVFTSGTPVLFSSYLHNAIIPVTLSDKRRQIQLTTVTRVPGRETGECYVLFSIQDVTELTHRIRDYRLMRDQAQKEIAERQRAEEALHDAKEAAEAANRAKSAFLTNMSHELRTPLNAIIGFSQVLAHSSRLAPEDRDQLSIIRRNGEHLLTLINQVLDVSKIEAGRMTLDAHSFALPPLLHDLIEMFQLQAEQKGLQLCFDFDPNLPCYVATDEVKLRQVLINLLNNAIKFTEHGTVSLKVHMANSPQESGEGLAMQDDSPSTTRLLFEVTDTGLGIAPEDLQQIFHPFFKTSSGQRKQEGTGLGL</sequence>
<evidence type="ECO:0000256" key="7">
    <source>
        <dbReference type="ARBA" id="ARBA00022777"/>
    </source>
</evidence>
<dbReference type="EC" id="2.7.13.3" evidence="3"/>
<dbReference type="SUPFAM" id="SSF55785">
    <property type="entry name" value="PYP-like sensor domain (PAS domain)"/>
    <property type="match status" value="1"/>
</dbReference>
<evidence type="ECO:0000256" key="10">
    <source>
        <dbReference type="ARBA" id="ARBA00023136"/>
    </source>
</evidence>
<dbReference type="Pfam" id="PF08448">
    <property type="entry name" value="PAS_4"/>
    <property type="match status" value="1"/>
</dbReference>
<keyword evidence="4" id="KW-0597">Phosphoprotein</keyword>
<protein>
    <recommendedName>
        <fullName evidence="3">histidine kinase</fullName>
        <ecNumber evidence="3">2.7.13.3</ecNumber>
    </recommendedName>
</protein>
<dbReference type="InterPro" id="IPR004358">
    <property type="entry name" value="Sig_transdc_His_kin-like_C"/>
</dbReference>
<dbReference type="InterPro" id="IPR013656">
    <property type="entry name" value="PAS_4"/>
</dbReference>
<dbReference type="Pfam" id="PF00512">
    <property type="entry name" value="HisKA"/>
    <property type="match status" value="1"/>
</dbReference>
<comment type="catalytic activity">
    <reaction evidence="1">
        <text>ATP + protein L-histidine = ADP + protein N-phospho-L-histidine.</text>
        <dbReference type="EC" id="2.7.13.3"/>
    </reaction>
</comment>
<proteinExistence type="predicted"/>
<dbReference type="Pfam" id="PF02518">
    <property type="entry name" value="HATPase_c"/>
    <property type="match status" value="1"/>
</dbReference>
<dbReference type="SMART" id="SM00091">
    <property type="entry name" value="PAS"/>
    <property type="match status" value="1"/>
</dbReference>
<evidence type="ECO:0000256" key="2">
    <source>
        <dbReference type="ARBA" id="ARBA00004370"/>
    </source>
</evidence>
<keyword evidence="10" id="KW-0472">Membrane</keyword>
<evidence type="ECO:0000256" key="5">
    <source>
        <dbReference type="ARBA" id="ARBA00022679"/>
    </source>
</evidence>
<dbReference type="InterPro" id="IPR003594">
    <property type="entry name" value="HATPase_dom"/>
</dbReference>
<organism evidence="14 15">
    <name type="scientific">candidate division KSB3 bacterium</name>
    <dbReference type="NCBI Taxonomy" id="2044937"/>
    <lineage>
        <taxon>Bacteria</taxon>
        <taxon>candidate division KSB3</taxon>
    </lineage>
</organism>
<evidence type="ECO:0000256" key="8">
    <source>
        <dbReference type="ARBA" id="ARBA00022840"/>
    </source>
</evidence>
<feature type="domain" description="PAS" evidence="13">
    <location>
        <begin position="13"/>
        <end position="52"/>
    </location>
</feature>
<dbReference type="PROSITE" id="PS50109">
    <property type="entry name" value="HIS_KIN"/>
    <property type="match status" value="1"/>
</dbReference>
<dbReference type="SUPFAM" id="SSF55874">
    <property type="entry name" value="ATPase domain of HSP90 chaperone/DNA topoisomerase II/histidine kinase"/>
    <property type="match status" value="1"/>
</dbReference>
<keyword evidence="7" id="KW-0418">Kinase</keyword>
<keyword evidence="5" id="KW-0808">Transferase</keyword>
<evidence type="ECO:0000256" key="6">
    <source>
        <dbReference type="ARBA" id="ARBA00022741"/>
    </source>
</evidence>
<dbReference type="SMART" id="SM00387">
    <property type="entry name" value="HATPase_c"/>
    <property type="match status" value="1"/>
</dbReference>
<evidence type="ECO:0000259" key="13">
    <source>
        <dbReference type="PROSITE" id="PS50112"/>
    </source>
</evidence>
<dbReference type="PROSITE" id="PS50112">
    <property type="entry name" value="PAS"/>
    <property type="match status" value="1"/>
</dbReference>
<keyword evidence="11" id="KW-0175">Coiled coil</keyword>
<dbReference type="InterPro" id="IPR000014">
    <property type="entry name" value="PAS"/>
</dbReference>
<evidence type="ECO:0000313" key="15">
    <source>
        <dbReference type="Proteomes" id="UP000649604"/>
    </source>
</evidence>
<dbReference type="Proteomes" id="UP000649604">
    <property type="component" value="Unassembled WGS sequence"/>
</dbReference>
<name>A0A9D5JV39_9BACT</name>
<dbReference type="CDD" id="cd00082">
    <property type="entry name" value="HisKA"/>
    <property type="match status" value="1"/>
</dbReference>
<comment type="caution">
    <text evidence="14">The sequence shown here is derived from an EMBL/GenBank/DDBJ whole genome shotgun (WGS) entry which is preliminary data.</text>
</comment>
<dbReference type="InterPro" id="IPR036097">
    <property type="entry name" value="HisK_dim/P_sf"/>
</dbReference>
<dbReference type="Gene3D" id="1.10.287.130">
    <property type="match status" value="1"/>
</dbReference>
<gene>
    <name evidence="14" type="ORF">GF339_09080</name>
</gene>
<dbReference type="Gene3D" id="3.30.565.10">
    <property type="entry name" value="Histidine kinase-like ATPase, C-terminal domain"/>
    <property type="match status" value="1"/>
</dbReference>
<evidence type="ECO:0000256" key="9">
    <source>
        <dbReference type="ARBA" id="ARBA00023012"/>
    </source>
</evidence>
<comment type="subcellular location">
    <subcellularLocation>
        <location evidence="2">Membrane</location>
    </subcellularLocation>
</comment>
<keyword evidence="8" id="KW-0067">ATP-binding</keyword>
<evidence type="ECO:0000256" key="11">
    <source>
        <dbReference type="SAM" id="Coils"/>
    </source>
</evidence>
<dbReference type="PANTHER" id="PTHR43047">
    <property type="entry name" value="TWO-COMPONENT HISTIDINE PROTEIN KINASE"/>
    <property type="match status" value="1"/>
</dbReference>
<dbReference type="GO" id="GO:0000155">
    <property type="term" value="F:phosphorelay sensor kinase activity"/>
    <property type="evidence" value="ECO:0007669"/>
    <property type="project" value="InterPro"/>
</dbReference>
<dbReference type="PRINTS" id="PR00344">
    <property type="entry name" value="BCTRLSENSOR"/>
</dbReference>